<dbReference type="AlphaFoldDB" id="A0A926WKK7"/>
<accession>A0A926WKK7</accession>
<organism evidence="1 2">
    <name type="scientific">Anabaena sphaerica FACHB-251</name>
    <dbReference type="NCBI Taxonomy" id="2692883"/>
    <lineage>
        <taxon>Bacteria</taxon>
        <taxon>Bacillati</taxon>
        <taxon>Cyanobacteriota</taxon>
        <taxon>Cyanophyceae</taxon>
        <taxon>Nostocales</taxon>
        <taxon>Nostocaceae</taxon>
        <taxon>Anabaena</taxon>
    </lineage>
</organism>
<evidence type="ECO:0000313" key="1">
    <source>
        <dbReference type="EMBL" id="MBD2295765.1"/>
    </source>
</evidence>
<sequence>MLVLRDFAATHLQYPSIAEKAEISRWYNSFVKTDVHWQCGYSASVLPLFDPSIHQYVATTHISN</sequence>
<gene>
    <name evidence="1" type="ORF">H6G06_20375</name>
</gene>
<dbReference type="Proteomes" id="UP000662185">
    <property type="component" value="Unassembled WGS sequence"/>
</dbReference>
<reference evidence="2" key="1">
    <citation type="journal article" date="2020" name="ISME J.">
        <title>Comparative genomics reveals insights into cyanobacterial evolution and habitat adaptation.</title>
        <authorList>
            <person name="Chen M.Y."/>
            <person name="Teng W.K."/>
            <person name="Zhao L."/>
            <person name="Hu C.X."/>
            <person name="Zhou Y.K."/>
            <person name="Han B.P."/>
            <person name="Song L.R."/>
            <person name="Shu W.S."/>
        </authorList>
    </citation>
    <scope>NUCLEOTIDE SEQUENCE [LARGE SCALE GENOMIC DNA]</scope>
    <source>
        <strain evidence="2">FACHB-251</strain>
    </source>
</reference>
<protein>
    <submittedName>
        <fullName evidence="1">Uncharacterized protein</fullName>
    </submittedName>
</protein>
<evidence type="ECO:0000313" key="2">
    <source>
        <dbReference type="Proteomes" id="UP000662185"/>
    </source>
</evidence>
<proteinExistence type="predicted"/>
<dbReference type="EMBL" id="JACJQU010000015">
    <property type="protein sequence ID" value="MBD2295765.1"/>
    <property type="molecule type" value="Genomic_DNA"/>
</dbReference>
<comment type="caution">
    <text evidence="1">The sequence shown here is derived from an EMBL/GenBank/DDBJ whole genome shotgun (WGS) entry which is preliminary data.</text>
</comment>
<keyword evidence="2" id="KW-1185">Reference proteome</keyword>
<name>A0A926WKK7_9NOST</name>
<dbReference type="RefSeq" id="WP_190563439.1">
    <property type="nucleotide sequence ID" value="NZ_JACJQU010000015.1"/>
</dbReference>